<comment type="caution">
    <text evidence="1">The sequence shown here is derived from an EMBL/GenBank/DDBJ whole genome shotgun (WGS) entry which is preliminary data.</text>
</comment>
<dbReference type="GeneID" id="98919213"/>
<sequence>MKKISIWLLSIVVLLCVTSCKENNEPEMKKNNYTEKAKDIQLEENEFTSIVLTTSEKIVYNKIDENGNLKFYVKDIQTNATRESGNIEGFLICNNSSLLVDKDLYFFVTVLENEQTRSNVFYRLNIEQCVLEELYREQNMQTFFYLAGSDETIYVAKGKLLDETTGYTYIESYNIKDGTRKEIIEYEIDYKNGEGRIITNICLYDEYIYSVEEIVADGVSDYAITVYNEQGKFEKTIEMSDYKDDVFNTAISQIYVNGQYLFITNFMDTTLIGSIEDGEIKKIQLEKNLSIAQNSMPSYKKPVLYMRESSIFYAFDEEKGKLLKYDISEDFESYYISYMAQDNKGGVWMYLTDENNEEVRKFHYFAKEEF</sequence>
<name>D4RZM0_9FIRM</name>
<keyword evidence="2" id="KW-1185">Reference proteome</keyword>
<gene>
    <name evidence="1" type="ORF">BUTYVIB_01286</name>
</gene>
<dbReference type="AlphaFoldDB" id="D4RZM0"/>
<dbReference type="eggNOG" id="ENOG5032RF4">
    <property type="taxonomic scope" value="Bacteria"/>
</dbReference>
<evidence type="ECO:0000313" key="2">
    <source>
        <dbReference type="Proteomes" id="UP000006238"/>
    </source>
</evidence>
<dbReference type="STRING" id="45851.BHV86_02320"/>
<evidence type="ECO:0000313" key="1">
    <source>
        <dbReference type="EMBL" id="EFF68628.1"/>
    </source>
</evidence>
<dbReference type="SUPFAM" id="SSF69322">
    <property type="entry name" value="Tricorn protease domain 2"/>
    <property type="match status" value="1"/>
</dbReference>
<protein>
    <submittedName>
        <fullName evidence="1">Uncharacterized protein</fullName>
    </submittedName>
</protein>
<dbReference type="Proteomes" id="UP000006238">
    <property type="component" value="Unassembled WGS sequence"/>
</dbReference>
<proteinExistence type="predicted"/>
<accession>D4RZM0</accession>
<organism evidence="1 2">
    <name type="scientific">Eshraghiella crossota DSM 2876</name>
    <dbReference type="NCBI Taxonomy" id="511680"/>
    <lineage>
        <taxon>Bacteria</taxon>
        <taxon>Bacillati</taxon>
        <taxon>Bacillota</taxon>
        <taxon>Clostridia</taxon>
        <taxon>Lachnospirales</taxon>
        <taxon>Lachnospiraceae</taxon>
        <taxon>Eshraghiella</taxon>
    </lineage>
</organism>
<dbReference type="RefSeq" id="WP_005602744.1">
    <property type="nucleotide sequence ID" value="NZ_GG663523.1"/>
</dbReference>
<reference evidence="1 2" key="1">
    <citation type="submission" date="2010-02" db="EMBL/GenBank/DDBJ databases">
        <authorList>
            <person name="Weinstock G."/>
            <person name="Sodergren E."/>
            <person name="Clifton S."/>
            <person name="Fulton L."/>
            <person name="Fulton B."/>
            <person name="Courtney L."/>
            <person name="Fronick C."/>
            <person name="Harrison M."/>
            <person name="Strong C."/>
            <person name="Farmer C."/>
            <person name="Delahaunty K."/>
            <person name="Markovic C."/>
            <person name="Hall O."/>
            <person name="Minx P."/>
            <person name="Tomlinson C."/>
            <person name="Mitreva M."/>
            <person name="Nelson J."/>
            <person name="Hou S."/>
            <person name="Wollam A."/>
            <person name="Pepin K.H."/>
            <person name="Johnson M."/>
            <person name="Bhonagiri V."/>
            <person name="Zhang X."/>
            <person name="Suruliraj S."/>
            <person name="Warren W."/>
            <person name="Chinwalla A."/>
            <person name="Mardis E.R."/>
            <person name="Wilson R.K."/>
        </authorList>
    </citation>
    <scope>NUCLEOTIDE SEQUENCE [LARGE SCALE GENOMIC DNA]</scope>
    <source>
        <strain evidence="1 2">DSM 2876</strain>
    </source>
</reference>
<dbReference type="EMBL" id="ABWN01000028">
    <property type="protein sequence ID" value="EFF68628.1"/>
    <property type="molecule type" value="Genomic_DNA"/>
</dbReference>
<dbReference type="HOGENOM" id="CLU_747375_0_0_9"/>